<evidence type="ECO:0000313" key="2">
    <source>
        <dbReference type="EMBL" id="BDV29558.1"/>
    </source>
</evidence>
<feature type="signal peptide" evidence="1">
    <location>
        <begin position="1"/>
        <end position="21"/>
    </location>
</feature>
<protein>
    <submittedName>
        <fullName evidence="2">Uncharacterized protein</fullName>
    </submittedName>
</protein>
<gene>
    <name evidence="2" type="ORF">Microterr_02180</name>
</gene>
<feature type="chain" id="PRO_5047518366" evidence="1">
    <location>
        <begin position="22"/>
        <end position="236"/>
    </location>
</feature>
<dbReference type="EMBL" id="AP027141">
    <property type="protein sequence ID" value="BDV29558.1"/>
    <property type="molecule type" value="Genomic_DNA"/>
</dbReference>
<dbReference type="RefSeq" id="WP_263796634.1">
    <property type="nucleotide sequence ID" value="NZ_AP027141.1"/>
</dbReference>
<name>A0ABM8DV56_9MICO</name>
<dbReference type="PROSITE" id="PS51257">
    <property type="entry name" value="PROKAR_LIPOPROTEIN"/>
    <property type="match status" value="1"/>
</dbReference>
<proteinExistence type="predicted"/>
<reference evidence="2 3" key="1">
    <citation type="submission" date="2022-12" db="EMBL/GenBank/DDBJ databases">
        <title>Microbacterium terricola strain KV-448 chromosome, complete genome.</title>
        <authorList>
            <person name="Oshima T."/>
            <person name="Moriya T."/>
            <person name="Bessho Y."/>
        </authorList>
    </citation>
    <scope>NUCLEOTIDE SEQUENCE [LARGE SCALE GENOMIC DNA]</scope>
    <source>
        <strain evidence="2 3">KV-448</strain>
    </source>
</reference>
<keyword evidence="3" id="KW-1185">Reference proteome</keyword>
<evidence type="ECO:0000256" key="1">
    <source>
        <dbReference type="SAM" id="SignalP"/>
    </source>
</evidence>
<dbReference type="Proteomes" id="UP001317779">
    <property type="component" value="Chromosome"/>
</dbReference>
<keyword evidence="1" id="KW-0732">Signal</keyword>
<evidence type="ECO:0000313" key="3">
    <source>
        <dbReference type="Proteomes" id="UP001317779"/>
    </source>
</evidence>
<sequence length="236" mass="23935">MKRVAAASLVLSIIALVSACATGVPGSGSGTGLVAPSEGVGESAELDAAWLDDGRMIGLVTWGSSTCVPTVDGVSAEGQIVRVALIDAEADACTADMAARVTLITTPESLDVGKDVTIAVSGAIESSDELEGDAALAGPGGMTDNLPSAGWADDLIVILSWGSSTCVPVLEKIEATGAAELTATFAEVPDDQVCTMDIGPRALVSDAPELEEDDDAFLVMLGDEFDNVRVPILGER</sequence>
<accession>A0ABM8DV56</accession>
<organism evidence="2 3">
    <name type="scientific">Microbacterium terricola</name>
    <dbReference type="NCBI Taxonomy" id="344163"/>
    <lineage>
        <taxon>Bacteria</taxon>
        <taxon>Bacillati</taxon>
        <taxon>Actinomycetota</taxon>
        <taxon>Actinomycetes</taxon>
        <taxon>Micrococcales</taxon>
        <taxon>Microbacteriaceae</taxon>
        <taxon>Microbacterium</taxon>
    </lineage>
</organism>